<comment type="similarity">
    <text evidence="3">Belongs to the claudin family.</text>
</comment>
<evidence type="ECO:0000256" key="6">
    <source>
        <dbReference type="ARBA" id="ARBA00022692"/>
    </source>
</evidence>
<dbReference type="Proteomes" id="UP001066276">
    <property type="component" value="Chromosome 1_2"/>
</dbReference>
<keyword evidence="8 11" id="KW-1133">Transmembrane helix</keyword>
<protein>
    <recommendedName>
        <fullName evidence="15">Claudin-23</fullName>
    </recommendedName>
</protein>
<gene>
    <name evidence="13" type="ORF">NDU88_000259</name>
</gene>
<dbReference type="EMBL" id="JANPWB010000002">
    <property type="protein sequence ID" value="KAJ1204821.1"/>
    <property type="molecule type" value="Genomic_DNA"/>
</dbReference>
<evidence type="ECO:0000256" key="12">
    <source>
        <dbReference type="SAM" id="SignalP"/>
    </source>
</evidence>
<organism evidence="13 14">
    <name type="scientific">Pleurodeles waltl</name>
    <name type="common">Iberian ribbed newt</name>
    <dbReference type="NCBI Taxonomy" id="8319"/>
    <lineage>
        <taxon>Eukaryota</taxon>
        <taxon>Metazoa</taxon>
        <taxon>Chordata</taxon>
        <taxon>Craniata</taxon>
        <taxon>Vertebrata</taxon>
        <taxon>Euteleostomi</taxon>
        <taxon>Amphibia</taxon>
        <taxon>Batrachia</taxon>
        <taxon>Caudata</taxon>
        <taxon>Salamandroidea</taxon>
        <taxon>Salamandridae</taxon>
        <taxon>Pleurodelinae</taxon>
        <taxon>Pleurodeles</taxon>
    </lineage>
</organism>
<evidence type="ECO:0000313" key="13">
    <source>
        <dbReference type="EMBL" id="KAJ1204821.1"/>
    </source>
</evidence>
<dbReference type="InterPro" id="IPR006187">
    <property type="entry name" value="Claudin"/>
</dbReference>
<keyword evidence="14" id="KW-1185">Reference proteome</keyword>
<feature type="transmembrane region" description="Helical" evidence="11">
    <location>
        <begin position="155"/>
        <end position="179"/>
    </location>
</feature>
<dbReference type="PANTHER" id="PTHR12002">
    <property type="entry name" value="CLAUDIN"/>
    <property type="match status" value="1"/>
</dbReference>
<keyword evidence="9 11" id="KW-0472">Membrane</keyword>
<dbReference type="GO" id="GO:0005886">
    <property type="term" value="C:plasma membrane"/>
    <property type="evidence" value="ECO:0007669"/>
    <property type="project" value="UniProtKB-SubCell"/>
</dbReference>
<sequence length="294" mass="31707">MRTPAVMIVGLVLAPCGLVLALTCTFAPDWRVQSKIPNEAVDFVEHQGIWDICSEVESTHQRTCGLTRADYYSQPEVQGARGLMISSMVVTLLGVVLSSLGVRCWQDEPSYTLAGCGGLVVFASGVLSLVAASWYNHRLDVLPGSTTGSTLAVGYALVLGYIGSCFELIGGFALALSLVRSCQDALRARAKASPAAKYYSNSQAPGAGAPYSLRAAERPRGSYDSDPYRGEYRGDPRKDYTSDYGSDPRYRDSVSTVPRSYTNPLDVTAGEQPYREPARPRSHLSSLPCDSDLL</sequence>
<feature type="chain" id="PRO_5043574723" description="Claudin-23" evidence="12">
    <location>
        <begin position="22"/>
        <end position="294"/>
    </location>
</feature>
<keyword evidence="12" id="KW-0732">Signal</keyword>
<reference evidence="13" key="1">
    <citation type="journal article" date="2022" name="bioRxiv">
        <title>Sequencing and chromosome-scale assembly of the giantPleurodeles waltlgenome.</title>
        <authorList>
            <person name="Brown T."/>
            <person name="Elewa A."/>
            <person name="Iarovenko S."/>
            <person name="Subramanian E."/>
            <person name="Araus A.J."/>
            <person name="Petzold A."/>
            <person name="Susuki M."/>
            <person name="Suzuki K.-i.T."/>
            <person name="Hayashi T."/>
            <person name="Toyoda A."/>
            <person name="Oliveira C."/>
            <person name="Osipova E."/>
            <person name="Leigh N.D."/>
            <person name="Simon A."/>
            <person name="Yun M.H."/>
        </authorList>
    </citation>
    <scope>NUCLEOTIDE SEQUENCE</scope>
    <source>
        <strain evidence="13">20211129_DDA</strain>
        <tissue evidence="13">Liver</tissue>
    </source>
</reference>
<comment type="subcellular location">
    <subcellularLocation>
        <location evidence="1">Cell junction</location>
        <location evidence="1">Tight junction</location>
    </subcellularLocation>
    <subcellularLocation>
        <location evidence="2">Cell membrane</location>
        <topology evidence="2">Multi-pass membrane protein</topology>
    </subcellularLocation>
</comment>
<feature type="compositionally biased region" description="Basic and acidic residues" evidence="10">
    <location>
        <begin position="215"/>
        <end position="252"/>
    </location>
</feature>
<feature type="signal peptide" evidence="12">
    <location>
        <begin position="1"/>
        <end position="21"/>
    </location>
</feature>
<evidence type="ECO:0000256" key="11">
    <source>
        <dbReference type="SAM" id="Phobius"/>
    </source>
</evidence>
<evidence type="ECO:0000256" key="2">
    <source>
        <dbReference type="ARBA" id="ARBA00004651"/>
    </source>
</evidence>
<dbReference type="GO" id="GO:0005198">
    <property type="term" value="F:structural molecule activity"/>
    <property type="evidence" value="ECO:0007669"/>
    <property type="project" value="InterPro"/>
</dbReference>
<evidence type="ECO:0000256" key="9">
    <source>
        <dbReference type="ARBA" id="ARBA00023136"/>
    </source>
</evidence>
<feature type="transmembrane region" description="Helical" evidence="11">
    <location>
        <begin position="114"/>
        <end position="135"/>
    </location>
</feature>
<evidence type="ECO:0008006" key="15">
    <source>
        <dbReference type="Google" id="ProtNLM"/>
    </source>
</evidence>
<name>A0AAV7VWU7_PLEWA</name>
<feature type="region of interest" description="Disordered" evidence="10">
    <location>
        <begin position="209"/>
        <end position="294"/>
    </location>
</feature>
<evidence type="ECO:0000256" key="4">
    <source>
        <dbReference type="ARBA" id="ARBA00022427"/>
    </source>
</evidence>
<evidence type="ECO:0000256" key="10">
    <source>
        <dbReference type="SAM" id="MobiDB-lite"/>
    </source>
</evidence>
<dbReference type="AlphaFoldDB" id="A0AAV7VWU7"/>
<dbReference type="Gene3D" id="1.20.140.150">
    <property type="match status" value="1"/>
</dbReference>
<dbReference type="Pfam" id="PF00822">
    <property type="entry name" value="PMP22_Claudin"/>
    <property type="match status" value="1"/>
</dbReference>
<dbReference type="PRINTS" id="PR01077">
    <property type="entry name" value="CLAUDIN"/>
</dbReference>
<keyword evidence="5" id="KW-1003">Cell membrane</keyword>
<keyword evidence="6 11" id="KW-0812">Transmembrane</keyword>
<accession>A0AAV7VWU7</accession>
<proteinExistence type="inferred from homology"/>
<evidence type="ECO:0000256" key="3">
    <source>
        <dbReference type="ARBA" id="ARBA00008295"/>
    </source>
</evidence>
<evidence type="ECO:0000256" key="7">
    <source>
        <dbReference type="ARBA" id="ARBA00022949"/>
    </source>
</evidence>
<comment type="caution">
    <text evidence="13">The sequence shown here is derived from an EMBL/GenBank/DDBJ whole genome shotgun (WGS) entry which is preliminary data.</text>
</comment>
<keyword evidence="4" id="KW-0796">Tight junction</keyword>
<keyword evidence="7" id="KW-0965">Cell junction</keyword>
<feature type="compositionally biased region" description="Polar residues" evidence="10">
    <location>
        <begin position="253"/>
        <end position="265"/>
    </location>
</feature>
<evidence type="ECO:0000256" key="1">
    <source>
        <dbReference type="ARBA" id="ARBA00004435"/>
    </source>
</evidence>
<evidence type="ECO:0000256" key="8">
    <source>
        <dbReference type="ARBA" id="ARBA00022989"/>
    </source>
</evidence>
<dbReference type="InterPro" id="IPR004031">
    <property type="entry name" value="PMP22/EMP/MP20/Claudin"/>
</dbReference>
<evidence type="ECO:0000313" key="14">
    <source>
        <dbReference type="Proteomes" id="UP001066276"/>
    </source>
</evidence>
<evidence type="ECO:0000256" key="5">
    <source>
        <dbReference type="ARBA" id="ARBA00022475"/>
    </source>
</evidence>
<dbReference type="GO" id="GO:0005923">
    <property type="term" value="C:bicellular tight junction"/>
    <property type="evidence" value="ECO:0007669"/>
    <property type="project" value="UniProtKB-SubCell"/>
</dbReference>
<feature type="transmembrane region" description="Helical" evidence="11">
    <location>
        <begin position="83"/>
        <end position="102"/>
    </location>
</feature>